<evidence type="ECO:0000256" key="1">
    <source>
        <dbReference type="SAM" id="MobiDB-lite"/>
    </source>
</evidence>
<evidence type="ECO:0000313" key="4">
    <source>
        <dbReference type="Proteomes" id="UP001159363"/>
    </source>
</evidence>
<feature type="compositionally biased region" description="Polar residues" evidence="1">
    <location>
        <begin position="197"/>
        <end position="207"/>
    </location>
</feature>
<evidence type="ECO:0000259" key="2">
    <source>
        <dbReference type="Pfam" id="PF14529"/>
    </source>
</evidence>
<dbReference type="Pfam" id="PF14529">
    <property type="entry name" value="Exo_endo_phos_2"/>
    <property type="match status" value="1"/>
</dbReference>
<name>A0ABQ9HLM1_9NEOP</name>
<dbReference type="PANTHER" id="PTHR33273">
    <property type="entry name" value="DOMAIN-CONTAINING PROTEIN, PUTATIVE-RELATED"/>
    <property type="match status" value="1"/>
</dbReference>
<dbReference type="InterPro" id="IPR005135">
    <property type="entry name" value="Endo/exonuclease/phosphatase"/>
</dbReference>
<dbReference type="InterPro" id="IPR036691">
    <property type="entry name" value="Endo/exonu/phosph_ase_sf"/>
</dbReference>
<dbReference type="PANTHER" id="PTHR33273:SF4">
    <property type="entry name" value="ENDONUCLEASE_EXONUCLEASE_PHOSPHATASE DOMAIN-CONTAINING PROTEIN"/>
    <property type="match status" value="1"/>
</dbReference>
<dbReference type="SUPFAM" id="SSF56219">
    <property type="entry name" value="DNase I-like"/>
    <property type="match status" value="1"/>
</dbReference>
<feature type="region of interest" description="Disordered" evidence="1">
    <location>
        <begin position="164"/>
        <end position="224"/>
    </location>
</feature>
<evidence type="ECO:0000313" key="3">
    <source>
        <dbReference type="EMBL" id="KAJ8885222.1"/>
    </source>
</evidence>
<sequence>MAIAAVYSPPGDNNLKENLEAIFQKAPNFIIGGDINSKSPAWEYKQYNKNGKMLEKLQDDNQFSVAAPNESTYYPYNTNQTSWINKQAIRDMEVKQELSSDHEPIIAMVTLPNSRQPYHKLLLQTDWEKYEKSITSEYPEFQNHEITELNIESKIITGTIKHHMKKASTTNHSTPDSGNKNQEIESRIKERNKTSRHYQQSRTQQLKNKLDEFNREISRKAEAH</sequence>
<feature type="compositionally biased region" description="Polar residues" evidence="1">
    <location>
        <begin position="167"/>
        <end position="181"/>
    </location>
</feature>
<reference evidence="3 4" key="1">
    <citation type="submission" date="2023-02" db="EMBL/GenBank/DDBJ databases">
        <title>LHISI_Scaffold_Assembly.</title>
        <authorList>
            <person name="Stuart O.P."/>
            <person name="Cleave R."/>
            <person name="Magrath M.J.L."/>
            <person name="Mikheyev A.S."/>
        </authorList>
    </citation>
    <scope>NUCLEOTIDE SEQUENCE [LARGE SCALE GENOMIC DNA]</scope>
    <source>
        <strain evidence="3">Daus_M_001</strain>
        <tissue evidence="3">Leg muscle</tissue>
    </source>
</reference>
<proteinExistence type="predicted"/>
<accession>A0ABQ9HLM1</accession>
<feature type="compositionally biased region" description="Basic and acidic residues" evidence="1">
    <location>
        <begin position="182"/>
        <end position="193"/>
    </location>
</feature>
<dbReference type="Proteomes" id="UP001159363">
    <property type="component" value="Chromosome X"/>
</dbReference>
<feature type="domain" description="Endonuclease/exonuclease/phosphatase" evidence="2">
    <location>
        <begin position="2"/>
        <end position="106"/>
    </location>
</feature>
<comment type="caution">
    <text evidence="3">The sequence shown here is derived from an EMBL/GenBank/DDBJ whole genome shotgun (WGS) entry which is preliminary data.</text>
</comment>
<gene>
    <name evidence="3" type="ORF">PR048_011418</name>
</gene>
<organism evidence="3 4">
    <name type="scientific">Dryococelus australis</name>
    <dbReference type="NCBI Taxonomy" id="614101"/>
    <lineage>
        <taxon>Eukaryota</taxon>
        <taxon>Metazoa</taxon>
        <taxon>Ecdysozoa</taxon>
        <taxon>Arthropoda</taxon>
        <taxon>Hexapoda</taxon>
        <taxon>Insecta</taxon>
        <taxon>Pterygota</taxon>
        <taxon>Neoptera</taxon>
        <taxon>Polyneoptera</taxon>
        <taxon>Phasmatodea</taxon>
        <taxon>Verophasmatodea</taxon>
        <taxon>Anareolatae</taxon>
        <taxon>Phasmatidae</taxon>
        <taxon>Eurycanthinae</taxon>
        <taxon>Dryococelus</taxon>
    </lineage>
</organism>
<feature type="compositionally biased region" description="Basic and acidic residues" evidence="1">
    <location>
        <begin position="208"/>
        <end position="224"/>
    </location>
</feature>
<dbReference type="Gene3D" id="3.60.10.10">
    <property type="entry name" value="Endonuclease/exonuclease/phosphatase"/>
    <property type="match status" value="1"/>
</dbReference>
<protein>
    <recommendedName>
        <fullName evidence="2">Endonuclease/exonuclease/phosphatase domain-containing protein</fullName>
    </recommendedName>
</protein>
<dbReference type="EMBL" id="JARBHB010000004">
    <property type="protein sequence ID" value="KAJ8885222.1"/>
    <property type="molecule type" value="Genomic_DNA"/>
</dbReference>
<keyword evidence="4" id="KW-1185">Reference proteome</keyword>